<keyword evidence="2" id="KW-1185">Reference proteome</keyword>
<dbReference type="KEGG" id="lgi:LOTGIDRAFT_154829"/>
<evidence type="ECO:0000313" key="1">
    <source>
        <dbReference type="EMBL" id="ESO87331.1"/>
    </source>
</evidence>
<dbReference type="RefSeq" id="XP_009062274.1">
    <property type="nucleotide sequence ID" value="XM_009064026.1"/>
</dbReference>
<protein>
    <submittedName>
        <fullName evidence="1">Uncharacterized protein</fullName>
    </submittedName>
</protein>
<dbReference type="Proteomes" id="UP000030746">
    <property type="component" value="Unassembled WGS sequence"/>
</dbReference>
<evidence type="ECO:0000313" key="2">
    <source>
        <dbReference type="Proteomes" id="UP000030746"/>
    </source>
</evidence>
<name>V4A231_LOTGI</name>
<gene>
    <name evidence="1" type="ORF">LOTGIDRAFT_154829</name>
</gene>
<dbReference type="AlphaFoldDB" id="V4A231"/>
<proteinExistence type="predicted"/>
<accession>V4A231</accession>
<dbReference type="CTD" id="20236421"/>
<reference evidence="1 2" key="1">
    <citation type="journal article" date="2013" name="Nature">
        <title>Insights into bilaterian evolution from three spiralian genomes.</title>
        <authorList>
            <person name="Simakov O."/>
            <person name="Marletaz F."/>
            <person name="Cho S.J."/>
            <person name="Edsinger-Gonzales E."/>
            <person name="Havlak P."/>
            <person name="Hellsten U."/>
            <person name="Kuo D.H."/>
            <person name="Larsson T."/>
            <person name="Lv J."/>
            <person name="Arendt D."/>
            <person name="Savage R."/>
            <person name="Osoegawa K."/>
            <person name="de Jong P."/>
            <person name="Grimwood J."/>
            <person name="Chapman J.A."/>
            <person name="Shapiro H."/>
            <person name="Aerts A."/>
            <person name="Otillar R.P."/>
            <person name="Terry A.Y."/>
            <person name="Boore J.L."/>
            <person name="Grigoriev I.V."/>
            <person name="Lindberg D.R."/>
            <person name="Seaver E.C."/>
            <person name="Weisblat D.A."/>
            <person name="Putnam N.H."/>
            <person name="Rokhsar D.S."/>
        </authorList>
    </citation>
    <scope>NUCLEOTIDE SEQUENCE [LARGE SCALE GENOMIC DNA]</scope>
</reference>
<dbReference type="EMBL" id="KB202953">
    <property type="protein sequence ID" value="ESO87331.1"/>
    <property type="molecule type" value="Genomic_DNA"/>
</dbReference>
<sequence length="164" mass="18607">MAITEFISGCAKIYAYKLSNGQTLCKRPDETTKTVDTVIATEKSLKYAEEAKKKKKKKNVKLLRLAITQLLRLNLRKSSVFTPGKEELESLDAALIKSVGPRGMTDIVPSPEWTADEWMPVVLNFCTVEEYHPRDSNADVAWFYLLDSESVETFTWDEVPPDED</sequence>
<dbReference type="GeneID" id="20236421"/>
<dbReference type="HOGENOM" id="CLU_1620917_0_0_1"/>
<organism evidence="1 2">
    <name type="scientific">Lottia gigantea</name>
    <name type="common">Giant owl limpet</name>
    <dbReference type="NCBI Taxonomy" id="225164"/>
    <lineage>
        <taxon>Eukaryota</taxon>
        <taxon>Metazoa</taxon>
        <taxon>Spiralia</taxon>
        <taxon>Lophotrochozoa</taxon>
        <taxon>Mollusca</taxon>
        <taxon>Gastropoda</taxon>
        <taxon>Patellogastropoda</taxon>
        <taxon>Lottioidea</taxon>
        <taxon>Lottiidae</taxon>
        <taxon>Lottia</taxon>
    </lineage>
</organism>